<dbReference type="InterPro" id="IPR021130">
    <property type="entry name" value="PRib-ATP_PPHydrolase-like"/>
</dbReference>
<evidence type="ECO:0008006" key="3">
    <source>
        <dbReference type="Google" id="ProtNLM"/>
    </source>
</evidence>
<protein>
    <recommendedName>
        <fullName evidence="3">Phosphoribosyl-ATP pyrophosphohydrolase</fullName>
    </recommendedName>
</protein>
<dbReference type="Gene3D" id="1.10.3420.10">
    <property type="entry name" value="putative ntp pyrophosphohydrolase like domain"/>
    <property type="match status" value="2"/>
</dbReference>
<organism evidence="1 2">
    <name type="scientific">Cryobacterium zhongshanensis</name>
    <dbReference type="NCBI Taxonomy" id="2928153"/>
    <lineage>
        <taxon>Bacteria</taxon>
        <taxon>Bacillati</taxon>
        <taxon>Actinomycetota</taxon>
        <taxon>Actinomycetes</taxon>
        <taxon>Micrococcales</taxon>
        <taxon>Microbacteriaceae</taxon>
        <taxon>Cryobacterium</taxon>
    </lineage>
</organism>
<sequence>MTTHTLVGYTLPMQRDVALFHDAFGHPNLIATPGPLPLDRIELRIGLINEEGVVELRQGIENNDPVEIIDALIDTIYVTLGALTEMGADASGMLSLEHDIHHAVPEASLLVTAKDSLAANKVFLVMLVKAFSRQQTAYSIEILRAIALRALLALTHAGIDPQPFFDEVQRANMSKLGADGKPVHSRGMELDGAPEGKVLKGANYSRPDLASVYTRLYA</sequence>
<evidence type="ECO:0000313" key="2">
    <source>
        <dbReference type="Proteomes" id="UP001165341"/>
    </source>
</evidence>
<dbReference type="RefSeq" id="WP_243013095.1">
    <property type="nucleotide sequence ID" value="NZ_JALGAR010000006.1"/>
</dbReference>
<name>A0AA41UIJ7_9MICO</name>
<gene>
    <name evidence="1" type="ORF">MQH31_17510</name>
</gene>
<dbReference type="Proteomes" id="UP001165341">
    <property type="component" value="Unassembled WGS sequence"/>
</dbReference>
<dbReference type="InterPro" id="IPR023292">
    <property type="entry name" value="NTP_PyroPHydrolase-like_dom_sf"/>
</dbReference>
<dbReference type="EMBL" id="JALGAR010000006">
    <property type="protein sequence ID" value="MCI4659604.1"/>
    <property type="molecule type" value="Genomic_DNA"/>
</dbReference>
<comment type="caution">
    <text evidence="1">The sequence shown here is derived from an EMBL/GenBank/DDBJ whole genome shotgun (WGS) entry which is preliminary data.</text>
</comment>
<dbReference type="Pfam" id="PF01503">
    <property type="entry name" value="PRA-PH"/>
    <property type="match status" value="1"/>
</dbReference>
<keyword evidence="2" id="KW-1185">Reference proteome</keyword>
<accession>A0AA41UIJ7</accession>
<dbReference type="AlphaFoldDB" id="A0AA41UIJ7"/>
<dbReference type="CDD" id="cd11530">
    <property type="entry name" value="NTP-PPase_DR2231_like"/>
    <property type="match status" value="1"/>
</dbReference>
<dbReference type="InterPro" id="IPR033653">
    <property type="entry name" value="NTP-PPase_DR2231-like"/>
</dbReference>
<evidence type="ECO:0000313" key="1">
    <source>
        <dbReference type="EMBL" id="MCI4659604.1"/>
    </source>
</evidence>
<reference evidence="1" key="1">
    <citation type="submission" date="2022-03" db="EMBL/GenBank/DDBJ databases">
        <title>Cryobacterium sp. nov. strain ZS14-85, isolated from Antarctic soil.</title>
        <authorList>
            <person name="Li J."/>
            <person name="Niu G."/>
        </authorList>
    </citation>
    <scope>NUCLEOTIDE SEQUENCE</scope>
    <source>
        <strain evidence="1">ZS14-85</strain>
    </source>
</reference>
<proteinExistence type="predicted"/>